<evidence type="ECO:0000313" key="4">
    <source>
        <dbReference type="Proteomes" id="UP001295684"/>
    </source>
</evidence>
<feature type="region of interest" description="Disordered" evidence="2">
    <location>
        <begin position="1"/>
        <end position="23"/>
    </location>
</feature>
<feature type="compositionally biased region" description="Basic and acidic residues" evidence="2">
    <location>
        <begin position="232"/>
        <end position="259"/>
    </location>
</feature>
<organism evidence="3 4">
    <name type="scientific">Euplotes crassus</name>
    <dbReference type="NCBI Taxonomy" id="5936"/>
    <lineage>
        <taxon>Eukaryota</taxon>
        <taxon>Sar</taxon>
        <taxon>Alveolata</taxon>
        <taxon>Ciliophora</taxon>
        <taxon>Intramacronucleata</taxon>
        <taxon>Spirotrichea</taxon>
        <taxon>Hypotrichia</taxon>
        <taxon>Euplotida</taxon>
        <taxon>Euplotidae</taxon>
        <taxon>Moneuplotes</taxon>
    </lineage>
</organism>
<sequence length="273" mass="31482">MSNFLEPKNDPSDQMLSQEASGNIQPTYVFEEYTQKDLEIMKAKSKMNKIKEEKKKELELQEKIKSIKKKQEEQIAKYIGDIELTNPDVELVVNREDDFDNCRATESAQIETILNSNREKSDINQFKLARAEIIYKKPKLTLDGEKEDSEDDVLNFDKNISFKRPAKKSKGKEKEKVQESNSDDDDGEEVSETITKKGPRFNFVNRAIKRKKGDDKDEDNILNIISASKRQKISERTEKDATTEEKQPGIEEKKEEIPDTLKGLMAYSSDSDE</sequence>
<keyword evidence="1" id="KW-0175">Coiled coil</keyword>
<feature type="compositionally biased region" description="Acidic residues" evidence="2">
    <location>
        <begin position="145"/>
        <end position="154"/>
    </location>
</feature>
<evidence type="ECO:0000256" key="2">
    <source>
        <dbReference type="SAM" id="MobiDB-lite"/>
    </source>
</evidence>
<dbReference type="EMBL" id="CAMPGE010016233">
    <property type="protein sequence ID" value="CAI2374807.1"/>
    <property type="molecule type" value="Genomic_DNA"/>
</dbReference>
<feature type="compositionally biased region" description="Polar residues" evidence="2">
    <location>
        <begin position="12"/>
        <end position="23"/>
    </location>
</feature>
<evidence type="ECO:0000313" key="3">
    <source>
        <dbReference type="EMBL" id="CAI2374807.1"/>
    </source>
</evidence>
<name>A0AAD1XLF4_EUPCR</name>
<dbReference type="Proteomes" id="UP001295684">
    <property type="component" value="Unassembled WGS sequence"/>
</dbReference>
<feature type="compositionally biased region" description="Acidic residues" evidence="2">
    <location>
        <begin position="181"/>
        <end position="191"/>
    </location>
</feature>
<dbReference type="AlphaFoldDB" id="A0AAD1XLF4"/>
<evidence type="ECO:0000256" key="1">
    <source>
        <dbReference type="SAM" id="Coils"/>
    </source>
</evidence>
<reference evidence="3" key="1">
    <citation type="submission" date="2023-07" db="EMBL/GenBank/DDBJ databases">
        <authorList>
            <consortium name="AG Swart"/>
            <person name="Singh M."/>
            <person name="Singh A."/>
            <person name="Seah K."/>
            <person name="Emmerich C."/>
        </authorList>
    </citation>
    <scope>NUCLEOTIDE SEQUENCE</scope>
    <source>
        <strain evidence="3">DP1</strain>
    </source>
</reference>
<protein>
    <submittedName>
        <fullName evidence="3">Uncharacterized protein</fullName>
    </submittedName>
</protein>
<keyword evidence="4" id="KW-1185">Reference proteome</keyword>
<gene>
    <name evidence="3" type="ORF">ECRASSUSDP1_LOCUS16165</name>
</gene>
<accession>A0AAD1XLF4</accession>
<feature type="coiled-coil region" evidence="1">
    <location>
        <begin position="33"/>
        <end position="73"/>
    </location>
</feature>
<comment type="caution">
    <text evidence="3">The sequence shown here is derived from an EMBL/GenBank/DDBJ whole genome shotgun (WGS) entry which is preliminary data.</text>
</comment>
<proteinExistence type="predicted"/>
<feature type="region of interest" description="Disordered" evidence="2">
    <location>
        <begin position="140"/>
        <end position="273"/>
    </location>
</feature>